<gene>
    <name evidence="12" type="primary">dnaE</name>
    <name evidence="12" type="ORF">AB447_213825</name>
    <name evidence="13" type="ORF">P8828_12170</name>
</gene>
<evidence type="ECO:0000256" key="9">
    <source>
        <dbReference type="ARBA" id="ARBA00025611"/>
    </source>
</evidence>
<reference evidence="13 15" key="3">
    <citation type="submission" date="2023-03" db="EMBL/GenBank/DDBJ databases">
        <title>Agriculturally important microbes genome sequencing.</title>
        <authorList>
            <person name="Dunlap C."/>
        </authorList>
    </citation>
    <scope>NUCLEOTIDE SEQUENCE [LARGE SCALE GENOMIC DNA]</scope>
    <source>
        <strain evidence="13 15">CBP-3203</strain>
    </source>
</reference>
<evidence type="ECO:0000256" key="5">
    <source>
        <dbReference type="ARBA" id="ARBA00022679"/>
    </source>
</evidence>
<dbReference type="GO" id="GO:0008408">
    <property type="term" value="F:3'-5' exonuclease activity"/>
    <property type="evidence" value="ECO:0007669"/>
    <property type="project" value="InterPro"/>
</dbReference>
<dbReference type="AlphaFoldDB" id="A0A0T6BSW4"/>
<dbReference type="Pfam" id="PF01336">
    <property type="entry name" value="tRNA_anti-codon"/>
    <property type="match status" value="1"/>
</dbReference>
<evidence type="ECO:0000313" key="14">
    <source>
        <dbReference type="Proteomes" id="UP000036168"/>
    </source>
</evidence>
<sequence>MPFVHLQVHSGYSLLSSAASVEDLAAKAEALGYGAMALTDDEVMYGAVEFYKACKKRGIKPIIGLTASVLTDEKEQLSYPLVLLAKTNKGYQNLLKISSVLQSKSKSGIKEKWLKSYHEDIIALTTGETGYIETLLKGGEPEKAKEAALRYQAIFGEEHFYLSYQPYKADPLLSERIMELSQAAGIPIAATGDVRYIEKEDVTAYTCLKAIKAGEKLGETVEAQGDLHLDLKPACEMLDIYRNHPDALENTVKIANRCHVDLSLGQTRLPKYPAPGGKHADEFLAELCFEGLSKRFASPSREYVERLEYELSVIKDMAFSDYFLIVWDFMKFAHENGIITGPGRGSAAGSLVAYTLFITDVDPIRHKLLFERFLNPERVTMPDIDIDFPDTRRDEVIQYVKNKYGAMHVAQIITFGTLAAKAALRDAGRVMGISPKEADQLAKLIPSKPGVTLKEAKELSPELARRLNESKRLQDIFQTARKIEGLPRHTSIHAAGVVLSEEPLTNIVPIQEGHDGVYLTQYSMGHLEDLGLLKMDFLGLRNLTLIESIKSLIEKKERITIDFSAIPYDDEQTFQLLSAGDTTGIFQLESAGMRNVLKRLKPNSLEDIVAVNALYRPGPMENIPLFIGRKHGQAPVFYPHEDLEDILKDTYGVIVYQEQIMMIASKMAGFRLGEADLLRRAVGKKNKEILDTERNHFIDGCLKKGYSVKSANEVYDLIVKFANYGFNRSHAVAYSMIGYQLAYLKAHFPLYFMCGLLTSAIGNEDKLAEYIYEAKGKGLRVLGPSINKSGYPFTVENGALRYSLRAVKGVGISAVKEIYRARKEKPFADLFDFSVRTSAKSVNRKTIEALIFAGAMDEFGENRATLLASVDIALEHAELFAGDNEQLGFFLDEALTIKPKYAKTEEMPLVDLLAREKETLGIYFSDHPLTVHRTLLDHAGALPIIQLTGNSRTKAALGALVTKMKTIRTKAGQTMAFLELSDESGEMEAVVFPEQFRRLSPILEEGVALYAEGRLETRNEKRQLIIARASLLEALHTEKKPAVYIKVEEHQHSQEILEKISAILREHKGDTQVCIYYEKKKQTMKLPEGYNIKADHAVLYRLKSVVGEKNVVLR</sequence>
<dbReference type="Gene3D" id="3.20.20.140">
    <property type="entry name" value="Metal-dependent hydrolases"/>
    <property type="match status" value="1"/>
</dbReference>
<keyword evidence="5 12" id="KW-0808">Transferase</keyword>
<dbReference type="Proteomes" id="UP000036168">
    <property type="component" value="Unassembled WGS sequence"/>
</dbReference>
<comment type="similarity">
    <text evidence="2">Belongs to the DNA polymerase type-C family. DnaE subfamily.</text>
</comment>
<dbReference type="Pfam" id="PF07733">
    <property type="entry name" value="DNA_pol3_alpha"/>
    <property type="match status" value="1"/>
</dbReference>
<evidence type="ECO:0000256" key="10">
    <source>
        <dbReference type="ARBA" id="ARBA00049244"/>
    </source>
</evidence>
<dbReference type="GO" id="GO:0003887">
    <property type="term" value="F:DNA-directed DNA polymerase activity"/>
    <property type="evidence" value="ECO:0007669"/>
    <property type="project" value="UniProtKB-KW"/>
</dbReference>
<evidence type="ECO:0000313" key="15">
    <source>
        <dbReference type="Proteomes" id="UP001341297"/>
    </source>
</evidence>
<dbReference type="Pfam" id="PF02811">
    <property type="entry name" value="PHP"/>
    <property type="match status" value="1"/>
</dbReference>
<comment type="subcellular location">
    <subcellularLocation>
        <location evidence="1">Cytoplasm</location>
    </subcellularLocation>
</comment>
<organism evidence="12 14">
    <name type="scientific">Bacillus glycinifermentans</name>
    <dbReference type="NCBI Taxonomy" id="1664069"/>
    <lineage>
        <taxon>Bacteria</taxon>
        <taxon>Bacillati</taxon>
        <taxon>Bacillota</taxon>
        <taxon>Bacilli</taxon>
        <taxon>Bacillales</taxon>
        <taxon>Bacillaceae</taxon>
        <taxon>Bacillus</taxon>
    </lineage>
</organism>
<evidence type="ECO:0000256" key="3">
    <source>
        <dbReference type="ARBA" id="ARBA00012417"/>
    </source>
</evidence>
<dbReference type="EC" id="2.7.7.7" evidence="3"/>
<dbReference type="RefSeq" id="WP_057957485.1">
    <property type="nucleotide sequence ID" value="NZ_CP023481.1"/>
</dbReference>
<evidence type="ECO:0000259" key="11">
    <source>
        <dbReference type="SMART" id="SM00481"/>
    </source>
</evidence>
<reference evidence="12 14" key="1">
    <citation type="journal article" date="2015" name="Int. J. Syst. Evol. Microbiol.">
        <title>Bacillus glycinifermentans sp. nov., isolated from fermented soybean paste.</title>
        <authorList>
            <person name="Kim S.J."/>
            <person name="Dunlap C.A."/>
            <person name="Kwon S.W."/>
            <person name="Rooney A.P."/>
        </authorList>
    </citation>
    <scope>NUCLEOTIDE SEQUENCE [LARGE SCALE GENOMIC DNA]</scope>
    <source>
        <strain evidence="12 14">GO-13</strain>
    </source>
</reference>
<dbReference type="GO" id="GO:0006260">
    <property type="term" value="P:DNA replication"/>
    <property type="evidence" value="ECO:0007669"/>
    <property type="project" value="UniProtKB-KW"/>
</dbReference>
<evidence type="ECO:0000313" key="13">
    <source>
        <dbReference type="EMBL" id="MEC0485590.1"/>
    </source>
</evidence>
<evidence type="ECO:0000256" key="7">
    <source>
        <dbReference type="ARBA" id="ARBA00022705"/>
    </source>
</evidence>
<dbReference type="InterPro" id="IPR003141">
    <property type="entry name" value="Pol/His_phosphatase_N"/>
</dbReference>
<dbReference type="Gene3D" id="1.10.150.870">
    <property type="match status" value="1"/>
</dbReference>
<feature type="domain" description="Polymerase/histidinol phosphatase N-terminal" evidence="11">
    <location>
        <begin position="4"/>
        <end position="71"/>
    </location>
</feature>
<dbReference type="InterPro" id="IPR004365">
    <property type="entry name" value="NA-bd_OB_tRNA"/>
</dbReference>
<dbReference type="InterPro" id="IPR004013">
    <property type="entry name" value="PHP_dom"/>
</dbReference>
<comment type="function">
    <text evidence="9">DNA polymerase III is a complex, multichain enzyme responsible for most of the replicative synthesis in bacteria. This DNA polymerase also exhibits 3' to 5' exonuclease activity. The alpha chain is the DNA polymerase.</text>
</comment>
<dbReference type="STRING" id="1664069.BGLY_3458"/>
<dbReference type="Pfam" id="PF17657">
    <property type="entry name" value="DNA_pol3_finger"/>
    <property type="match status" value="1"/>
</dbReference>
<proteinExistence type="inferred from homology"/>
<dbReference type="GO" id="GO:0005737">
    <property type="term" value="C:cytoplasm"/>
    <property type="evidence" value="ECO:0007669"/>
    <property type="project" value="UniProtKB-SubCell"/>
</dbReference>
<keyword evidence="15" id="KW-1185">Reference proteome</keyword>
<protein>
    <recommendedName>
        <fullName evidence="4">DNA polymerase III subunit alpha</fullName>
        <ecNumber evidence="3">2.7.7.7</ecNumber>
    </recommendedName>
</protein>
<dbReference type="EMBL" id="LECW02000005">
    <property type="protein sequence ID" value="KRT94729.1"/>
    <property type="molecule type" value="Genomic_DNA"/>
</dbReference>
<dbReference type="NCBIfam" id="TIGR00594">
    <property type="entry name" value="polc"/>
    <property type="match status" value="1"/>
</dbReference>
<dbReference type="NCBIfam" id="NF005377">
    <property type="entry name" value="PRK06920.1"/>
    <property type="match status" value="1"/>
</dbReference>
<dbReference type="InterPro" id="IPR016195">
    <property type="entry name" value="Pol/histidinol_Pase-like"/>
</dbReference>
<dbReference type="InterPro" id="IPR041931">
    <property type="entry name" value="DNA_pol3_alpha_thumb_dom"/>
</dbReference>
<dbReference type="InterPro" id="IPR004805">
    <property type="entry name" value="DnaE2/DnaE/PolC"/>
</dbReference>
<evidence type="ECO:0000256" key="8">
    <source>
        <dbReference type="ARBA" id="ARBA00022932"/>
    </source>
</evidence>
<dbReference type="GO" id="GO:0003676">
    <property type="term" value="F:nucleic acid binding"/>
    <property type="evidence" value="ECO:0007669"/>
    <property type="project" value="InterPro"/>
</dbReference>
<dbReference type="SMART" id="SM00481">
    <property type="entry name" value="POLIIIAc"/>
    <property type="match status" value="1"/>
</dbReference>
<evidence type="ECO:0000313" key="12">
    <source>
        <dbReference type="EMBL" id="KRT94729.1"/>
    </source>
</evidence>
<dbReference type="InterPro" id="IPR011708">
    <property type="entry name" value="DNA_pol3_alpha_NTPase_dom"/>
</dbReference>
<evidence type="ECO:0000256" key="2">
    <source>
        <dbReference type="ARBA" id="ARBA00009496"/>
    </source>
</evidence>
<dbReference type="InterPro" id="IPR040982">
    <property type="entry name" value="DNA_pol3_finger"/>
</dbReference>
<dbReference type="OrthoDB" id="9803237at2"/>
<keyword evidence="6 12" id="KW-0548">Nucleotidyltransferase</keyword>
<dbReference type="Gene3D" id="1.10.10.1600">
    <property type="entry name" value="Bacterial DNA polymerase III alpha subunit, thumb domain"/>
    <property type="match status" value="1"/>
</dbReference>
<dbReference type="InterPro" id="IPR029460">
    <property type="entry name" value="DNAPol_HHH"/>
</dbReference>
<dbReference type="EMBL" id="JARRTL010000010">
    <property type="protein sequence ID" value="MEC0485590.1"/>
    <property type="molecule type" value="Genomic_DNA"/>
</dbReference>
<keyword evidence="7" id="KW-0235">DNA replication</keyword>
<dbReference type="NCBIfam" id="NF004226">
    <property type="entry name" value="PRK05673.1"/>
    <property type="match status" value="1"/>
</dbReference>
<evidence type="ECO:0000256" key="1">
    <source>
        <dbReference type="ARBA" id="ARBA00004496"/>
    </source>
</evidence>
<dbReference type="Proteomes" id="UP001341297">
    <property type="component" value="Unassembled WGS sequence"/>
</dbReference>
<dbReference type="PANTHER" id="PTHR32294:SF0">
    <property type="entry name" value="DNA POLYMERASE III SUBUNIT ALPHA"/>
    <property type="match status" value="1"/>
</dbReference>
<reference evidence="12" key="2">
    <citation type="submission" date="2015-10" db="EMBL/GenBank/DDBJ databases">
        <authorList>
            <person name="Gilbert D.G."/>
        </authorList>
    </citation>
    <scope>NUCLEOTIDE SEQUENCE</scope>
    <source>
        <strain evidence="12">GO-13</strain>
    </source>
</reference>
<dbReference type="CDD" id="cd04485">
    <property type="entry name" value="DnaE_OBF"/>
    <property type="match status" value="1"/>
</dbReference>
<dbReference type="Pfam" id="PF14579">
    <property type="entry name" value="HHH_6"/>
    <property type="match status" value="1"/>
</dbReference>
<name>A0A0T6BSW4_9BACI</name>
<accession>A0A0T6BSW4</accession>
<evidence type="ECO:0000256" key="6">
    <source>
        <dbReference type="ARBA" id="ARBA00022695"/>
    </source>
</evidence>
<dbReference type="SUPFAM" id="SSF89550">
    <property type="entry name" value="PHP domain-like"/>
    <property type="match status" value="1"/>
</dbReference>
<keyword evidence="8" id="KW-0239">DNA-directed DNA polymerase</keyword>
<comment type="caution">
    <text evidence="12">The sequence shown here is derived from an EMBL/GenBank/DDBJ whole genome shotgun (WGS) entry which is preliminary data.</text>
</comment>
<dbReference type="PANTHER" id="PTHR32294">
    <property type="entry name" value="DNA POLYMERASE III SUBUNIT ALPHA"/>
    <property type="match status" value="1"/>
</dbReference>
<evidence type="ECO:0000256" key="4">
    <source>
        <dbReference type="ARBA" id="ARBA00019114"/>
    </source>
</evidence>
<comment type="catalytic activity">
    <reaction evidence="10">
        <text>DNA(n) + a 2'-deoxyribonucleoside 5'-triphosphate = DNA(n+1) + diphosphate</text>
        <dbReference type="Rhea" id="RHEA:22508"/>
        <dbReference type="Rhea" id="RHEA-COMP:17339"/>
        <dbReference type="Rhea" id="RHEA-COMP:17340"/>
        <dbReference type="ChEBI" id="CHEBI:33019"/>
        <dbReference type="ChEBI" id="CHEBI:61560"/>
        <dbReference type="ChEBI" id="CHEBI:173112"/>
        <dbReference type="EC" id="2.7.7.7"/>
    </reaction>
</comment>